<evidence type="ECO:0000313" key="1">
    <source>
        <dbReference type="EMBL" id="GGX47834.1"/>
    </source>
</evidence>
<name>A0A918K3Z6_9GAMM</name>
<reference evidence="1" key="1">
    <citation type="journal article" date="2014" name="Int. J. Syst. Evol. Microbiol.">
        <title>Complete genome sequence of Corynebacterium casei LMG S-19264T (=DSM 44701T), isolated from a smear-ripened cheese.</title>
        <authorList>
            <consortium name="US DOE Joint Genome Institute (JGI-PGF)"/>
            <person name="Walter F."/>
            <person name="Albersmeier A."/>
            <person name="Kalinowski J."/>
            <person name="Ruckert C."/>
        </authorList>
    </citation>
    <scope>NUCLEOTIDE SEQUENCE</scope>
    <source>
        <strain evidence="1">KCTC 22169</strain>
    </source>
</reference>
<gene>
    <name evidence="1" type="ORF">GCM10007392_13380</name>
</gene>
<evidence type="ECO:0000313" key="2">
    <source>
        <dbReference type="Proteomes" id="UP000626148"/>
    </source>
</evidence>
<dbReference type="AlphaFoldDB" id="A0A918K3Z6"/>
<comment type="caution">
    <text evidence="1">The sequence shown here is derived from an EMBL/GenBank/DDBJ whole genome shotgun (WGS) entry which is preliminary data.</text>
</comment>
<keyword evidence="2" id="KW-1185">Reference proteome</keyword>
<organism evidence="1 2">
    <name type="scientific">Saccharospirillum salsuginis</name>
    <dbReference type="NCBI Taxonomy" id="418750"/>
    <lineage>
        <taxon>Bacteria</taxon>
        <taxon>Pseudomonadati</taxon>
        <taxon>Pseudomonadota</taxon>
        <taxon>Gammaproteobacteria</taxon>
        <taxon>Oceanospirillales</taxon>
        <taxon>Saccharospirillaceae</taxon>
        <taxon>Saccharospirillum</taxon>
    </lineage>
</organism>
<dbReference type="Pfam" id="PF21980">
    <property type="entry name" value="MksE"/>
    <property type="match status" value="1"/>
</dbReference>
<dbReference type="Proteomes" id="UP000626148">
    <property type="component" value="Unassembled WGS sequence"/>
</dbReference>
<protein>
    <submittedName>
        <fullName evidence="1">Uncharacterized protein</fullName>
    </submittedName>
</protein>
<sequence length="193" mass="21975">MSDHRIDLAQLPSLADLFRLFNNGKHLNRQAEPALWAELEREQTAYQAIFEALGYDLRIDGRGFAWFHTDEATSATNKATRQLALLFMVLFDTQADAGKPLMRFGDWVIDSSLLKTVHEQHQELLVAEGIEPDGLVALFETAQRFGFALAYNGHWRLLPAVCRYLDHYEELANVAKTEEVVLEENDDEGEQPL</sequence>
<accession>A0A918K3Z6</accession>
<dbReference type="InterPro" id="IPR053841">
    <property type="entry name" value="MksE"/>
</dbReference>
<dbReference type="RefSeq" id="WP_189607740.1">
    <property type="nucleotide sequence ID" value="NZ_BMXR01000003.1"/>
</dbReference>
<proteinExistence type="predicted"/>
<dbReference type="EMBL" id="BMXR01000003">
    <property type="protein sequence ID" value="GGX47834.1"/>
    <property type="molecule type" value="Genomic_DNA"/>
</dbReference>
<reference evidence="1" key="2">
    <citation type="submission" date="2020-09" db="EMBL/GenBank/DDBJ databases">
        <authorList>
            <person name="Sun Q."/>
            <person name="Kim S."/>
        </authorList>
    </citation>
    <scope>NUCLEOTIDE SEQUENCE</scope>
    <source>
        <strain evidence="1">KCTC 22169</strain>
    </source>
</reference>